<dbReference type="Proteomes" id="UP000288805">
    <property type="component" value="Unassembled WGS sequence"/>
</dbReference>
<organism evidence="1 2">
    <name type="scientific">Vitis vinifera</name>
    <name type="common">Grape</name>
    <dbReference type="NCBI Taxonomy" id="29760"/>
    <lineage>
        <taxon>Eukaryota</taxon>
        <taxon>Viridiplantae</taxon>
        <taxon>Streptophyta</taxon>
        <taxon>Embryophyta</taxon>
        <taxon>Tracheophyta</taxon>
        <taxon>Spermatophyta</taxon>
        <taxon>Magnoliopsida</taxon>
        <taxon>eudicotyledons</taxon>
        <taxon>Gunneridae</taxon>
        <taxon>Pentapetalae</taxon>
        <taxon>rosids</taxon>
        <taxon>Vitales</taxon>
        <taxon>Vitaceae</taxon>
        <taxon>Viteae</taxon>
        <taxon>Vitis</taxon>
    </lineage>
</organism>
<proteinExistence type="predicted"/>
<protein>
    <submittedName>
        <fullName evidence="1">Uncharacterized protein</fullName>
    </submittedName>
</protein>
<reference evidence="1 2" key="1">
    <citation type="journal article" date="2018" name="PLoS Genet.">
        <title>Population sequencing reveals clonal diversity and ancestral inbreeding in the grapevine cultivar Chardonnay.</title>
        <authorList>
            <person name="Roach M.J."/>
            <person name="Johnson D.L."/>
            <person name="Bohlmann J."/>
            <person name="van Vuuren H.J."/>
            <person name="Jones S.J."/>
            <person name="Pretorius I.S."/>
            <person name="Schmidt S.A."/>
            <person name="Borneman A.R."/>
        </authorList>
    </citation>
    <scope>NUCLEOTIDE SEQUENCE [LARGE SCALE GENOMIC DNA]</scope>
    <source>
        <strain evidence="2">cv. Chardonnay</strain>
        <tissue evidence="1">Leaf</tissue>
    </source>
</reference>
<accession>A0A438HZ58</accession>
<comment type="caution">
    <text evidence="1">The sequence shown here is derived from an EMBL/GenBank/DDBJ whole genome shotgun (WGS) entry which is preliminary data.</text>
</comment>
<sequence>MPLCCSKVEQVTTEDLVELSKIEKHNLGQVFNFYASLDHLLVIVASMGFLKDSVYDKFMSNKGKIEGAVPRRFKKLAESNTTLLSRIRLNADHDESNTKYKFIPRLGLESIRLG</sequence>
<evidence type="ECO:0000313" key="1">
    <source>
        <dbReference type="EMBL" id="RVW89754.1"/>
    </source>
</evidence>
<evidence type="ECO:0000313" key="2">
    <source>
        <dbReference type="Proteomes" id="UP000288805"/>
    </source>
</evidence>
<name>A0A438HZ58_VITVI</name>
<dbReference type="AlphaFoldDB" id="A0A438HZ58"/>
<gene>
    <name evidence="1" type="ORF">CK203_047204</name>
</gene>
<dbReference type="EMBL" id="QGNW01000161">
    <property type="protein sequence ID" value="RVW89754.1"/>
    <property type="molecule type" value="Genomic_DNA"/>
</dbReference>